<reference evidence="1" key="1">
    <citation type="journal article" date="2023" name="Mol. Phylogenet. Evol.">
        <title>Genome-scale phylogeny and comparative genomics of the fungal order Sordariales.</title>
        <authorList>
            <person name="Hensen N."/>
            <person name="Bonometti L."/>
            <person name="Westerberg I."/>
            <person name="Brannstrom I.O."/>
            <person name="Guillou S."/>
            <person name="Cros-Aarteil S."/>
            <person name="Calhoun S."/>
            <person name="Haridas S."/>
            <person name="Kuo A."/>
            <person name="Mondo S."/>
            <person name="Pangilinan J."/>
            <person name="Riley R."/>
            <person name="LaButti K."/>
            <person name="Andreopoulos B."/>
            <person name="Lipzen A."/>
            <person name="Chen C."/>
            <person name="Yan M."/>
            <person name="Daum C."/>
            <person name="Ng V."/>
            <person name="Clum A."/>
            <person name="Steindorff A."/>
            <person name="Ohm R.A."/>
            <person name="Martin F."/>
            <person name="Silar P."/>
            <person name="Natvig D.O."/>
            <person name="Lalanne C."/>
            <person name="Gautier V."/>
            <person name="Ament-Velasquez S.L."/>
            <person name="Kruys A."/>
            <person name="Hutchinson M.I."/>
            <person name="Powell A.J."/>
            <person name="Barry K."/>
            <person name="Miller A.N."/>
            <person name="Grigoriev I.V."/>
            <person name="Debuchy R."/>
            <person name="Gladieux P."/>
            <person name="Hiltunen Thoren M."/>
            <person name="Johannesson H."/>
        </authorList>
    </citation>
    <scope>NUCLEOTIDE SEQUENCE</scope>
    <source>
        <strain evidence="1">CBS 560.94</strain>
    </source>
</reference>
<gene>
    <name evidence="1" type="ORF">B0H65DRAFT_548177</name>
</gene>
<evidence type="ECO:0000313" key="1">
    <source>
        <dbReference type="EMBL" id="KAK3348400.1"/>
    </source>
</evidence>
<comment type="caution">
    <text evidence="1">The sequence shown here is derived from an EMBL/GenBank/DDBJ whole genome shotgun (WGS) entry which is preliminary data.</text>
</comment>
<evidence type="ECO:0000313" key="2">
    <source>
        <dbReference type="Proteomes" id="UP001278500"/>
    </source>
</evidence>
<protein>
    <submittedName>
        <fullName evidence="1">Uncharacterized protein</fullName>
    </submittedName>
</protein>
<reference evidence="1" key="2">
    <citation type="submission" date="2023-06" db="EMBL/GenBank/DDBJ databases">
        <authorList>
            <consortium name="Lawrence Berkeley National Laboratory"/>
            <person name="Haridas S."/>
            <person name="Hensen N."/>
            <person name="Bonometti L."/>
            <person name="Westerberg I."/>
            <person name="Brannstrom I.O."/>
            <person name="Guillou S."/>
            <person name="Cros-Aarteil S."/>
            <person name="Calhoun S."/>
            <person name="Kuo A."/>
            <person name="Mondo S."/>
            <person name="Pangilinan J."/>
            <person name="Riley R."/>
            <person name="Labutti K."/>
            <person name="Andreopoulos B."/>
            <person name="Lipzen A."/>
            <person name="Chen C."/>
            <person name="Yanf M."/>
            <person name="Daum C."/>
            <person name="Ng V."/>
            <person name="Clum A."/>
            <person name="Steindorff A."/>
            <person name="Ohm R."/>
            <person name="Martin F."/>
            <person name="Silar P."/>
            <person name="Natvig D."/>
            <person name="Lalanne C."/>
            <person name="Gautier V."/>
            <person name="Ament-Velasquez S.L."/>
            <person name="Kruys A."/>
            <person name="Hutchinson M.I."/>
            <person name="Powell A.J."/>
            <person name="Barry K."/>
            <person name="Miller A.N."/>
            <person name="Grigoriev I.V."/>
            <person name="Debuchy R."/>
            <person name="Gladieux P."/>
            <person name="Thoren M.H."/>
            <person name="Johannesson H."/>
        </authorList>
    </citation>
    <scope>NUCLEOTIDE SEQUENCE</scope>
    <source>
        <strain evidence="1">CBS 560.94</strain>
    </source>
</reference>
<dbReference type="Proteomes" id="UP001278500">
    <property type="component" value="Unassembled WGS sequence"/>
</dbReference>
<proteinExistence type="predicted"/>
<dbReference type="EMBL" id="JAUEPP010000003">
    <property type="protein sequence ID" value="KAK3348400.1"/>
    <property type="molecule type" value="Genomic_DNA"/>
</dbReference>
<dbReference type="RefSeq" id="XP_062683482.1">
    <property type="nucleotide sequence ID" value="XM_062829562.1"/>
</dbReference>
<keyword evidence="2" id="KW-1185">Reference proteome</keyword>
<organism evidence="1 2">
    <name type="scientific">Neurospora tetraspora</name>
    <dbReference type="NCBI Taxonomy" id="94610"/>
    <lineage>
        <taxon>Eukaryota</taxon>
        <taxon>Fungi</taxon>
        <taxon>Dikarya</taxon>
        <taxon>Ascomycota</taxon>
        <taxon>Pezizomycotina</taxon>
        <taxon>Sordariomycetes</taxon>
        <taxon>Sordariomycetidae</taxon>
        <taxon>Sordariales</taxon>
        <taxon>Sordariaceae</taxon>
        <taxon>Neurospora</taxon>
    </lineage>
</organism>
<name>A0AAE0JJJ0_9PEZI</name>
<accession>A0AAE0JJJ0</accession>
<sequence length="231" mass="25531">MKSGRGSDLQEKAYWDLGQNAIRDNWLPSSHIGSGLRHKDLGGCEDGPEDVKEAERVSIIGGLVDVVHPDSLGPVGLPMSMGLSLWATTQCAGVRVDVPVPGSPLREPQVLPVFAKREIPKKPLITPTIWLWDWGIAYLLILLAVQLQLGTPRCMCLSPPYLPSTTIEPSTFPRMASPEYHPPSCAYLLAARYTIQRNGAHIKMMEQRNTYRPWQTLCASLRLATVQPKTP</sequence>
<dbReference type="GeneID" id="87866716"/>
<dbReference type="AlphaFoldDB" id="A0AAE0JJJ0"/>